<dbReference type="eggNOG" id="ENOG502S6XC">
    <property type="taxonomic scope" value="Eukaryota"/>
</dbReference>
<dbReference type="STRING" id="3641.A0A061G7D6"/>
<dbReference type="InParanoid" id="A0A061G7D6"/>
<feature type="region of interest" description="Disordered" evidence="1">
    <location>
        <begin position="127"/>
        <end position="157"/>
    </location>
</feature>
<name>A0A061G7D6_THECC</name>
<dbReference type="PANTHER" id="PTHR33223">
    <property type="entry name" value="CCHC-TYPE DOMAIN-CONTAINING PROTEIN"/>
    <property type="match status" value="1"/>
</dbReference>
<evidence type="ECO:0000313" key="3">
    <source>
        <dbReference type="EMBL" id="EOY25755.1"/>
    </source>
</evidence>
<organism evidence="3 4">
    <name type="scientific">Theobroma cacao</name>
    <name type="common">Cacao</name>
    <name type="synonym">Cocoa</name>
    <dbReference type="NCBI Taxonomy" id="3641"/>
    <lineage>
        <taxon>Eukaryota</taxon>
        <taxon>Viridiplantae</taxon>
        <taxon>Streptophyta</taxon>
        <taxon>Embryophyta</taxon>
        <taxon>Tracheophyta</taxon>
        <taxon>Spermatophyta</taxon>
        <taxon>Magnoliopsida</taxon>
        <taxon>eudicotyledons</taxon>
        <taxon>Gunneridae</taxon>
        <taxon>Pentapetalae</taxon>
        <taxon>rosids</taxon>
        <taxon>malvids</taxon>
        <taxon>Malvales</taxon>
        <taxon>Malvaceae</taxon>
        <taxon>Byttnerioideae</taxon>
        <taxon>Theobroma</taxon>
    </lineage>
</organism>
<protein>
    <recommendedName>
        <fullName evidence="2">Retrotransposon gag domain-containing protein</fullName>
    </recommendedName>
</protein>
<evidence type="ECO:0000256" key="1">
    <source>
        <dbReference type="SAM" id="MobiDB-lite"/>
    </source>
</evidence>
<gene>
    <name evidence="3" type="ORF">TCM_027124</name>
</gene>
<feature type="compositionally biased region" description="Basic and acidic residues" evidence="1">
    <location>
        <begin position="387"/>
        <end position="416"/>
    </location>
</feature>
<keyword evidence="4" id="KW-1185">Reference proteome</keyword>
<dbReference type="Gramene" id="EOY25755">
    <property type="protein sequence ID" value="EOY25755"/>
    <property type="gene ID" value="TCM_027124"/>
</dbReference>
<dbReference type="AlphaFoldDB" id="A0A061G7D6"/>
<feature type="region of interest" description="Disordered" evidence="1">
    <location>
        <begin position="387"/>
        <end position="419"/>
    </location>
</feature>
<dbReference type="HOGENOM" id="CLU_528295_0_0_1"/>
<dbReference type="EMBL" id="CM001884">
    <property type="protein sequence ID" value="EOY25755.1"/>
    <property type="molecule type" value="Genomic_DNA"/>
</dbReference>
<dbReference type="InterPro" id="IPR005162">
    <property type="entry name" value="Retrotrans_gag_dom"/>
</dbReference>
<evidence type="ECO:0000259" key="2">
    <source>
        <dbReference type="Pfam" id="PF03732"/>
    </source>
</evidence>
<sequence>MFEIPDTKMESHGVNAVLVDEEAVGLVDETGCGAYILYGDGELDRFLAKRTLKHFVWAKHDSPPRGYRGKGYLYQIVWSHPMNPLIGIEMPPRMQTASRGIRGFNALDDTMKGPRASFFRNDRRGGLRGRIVGPQSSQNSNERRVGTSFGDTGGDYPEEPTATLEEIVAGLRGLTQEFAEFRKQRVYQSNETMGSSFEDSDYQPYREIDRGNVMVTLGDFMILKLPSFLGTKSTKDPQVFLDEMDKICTALGCSSLQVVELTGFRLTEVVQIWFATLKRCKPPSSAPFTWEEFTQAFMDRFLPESVRDAKTQEFETLMQALGMTVSDYDIQFTQLSRYALYLVQTEKERIKRFIKGLHEPIYKILVSQRFQSYPEVVDAARKLEARRKEVGAERERSKRNRGEGSSKYRDPSRGKDANIVGQQGRRDEFAYNNSYQVSIKMAPFEALYGQKCSEQITLIKVQRLCLKIGIRSTSTPRTKVRKLIREPCEVSIGIRVKNVCRGFAAVVMGLMESFGS</sequence>
<reference evidence="3 4" key="1">
    <citation type="journal article" date="2013" name="Genome Biol.">
        <title>The genome sequence of the most widely cultivated cacao type and its use to identify candidate genes regulating pod color.</title>
        <authorList>
            <person name="Motamayor J.C."/>
            <person name="Mockaitis K."/>
            <person name="Schmutz J."/>
            <person name="Haiminen N."/>
            <person name="Iii D.L."/>
            <person name="Cornejo O."/>
            <person name="Findley S.D."/>
            <person name="Zheng P."/>
            <person name="Utro F."/>
            <person name="Royaert S."/>
            <person name="Saski C."/>
            <person name="Jenkins J."/>
            <person name="Podicheti R."/>
            <person name="Zhao M."/>
            <person name="Scheffler B.E."/>
            <person name="Stack J.C."/>
            <person name="Feltus F.A."/>
            <person name="Mustiga G.M."/>
            <person name="Amores F."/>
            <person name="Phillips W."/>
            <person name="Marelli J.P."/>
            <person name="May G.D."/>
            <person name="Shapiro H."/>
            <person name="Ma J."/>
            <person name="Bustamante C.D."/>
            <person name="Schnell R.J."/>
            <person name="Main D."/>
            <person name="Gilbert D."/>
            <person name="Parida L."/>
            <person name="Kuhn D.N."/>
        </authorList>
    </citation>
    <scope>NUCLEOTIDE SEQUENCE [LARGE SCALE GENOMIC DNA]</scope>
    <source>
        <strain evidence="4">cv. Matina 1-6</strain>
    </source>
</reference>
<accession>A0A061G7D6</accession>
<dbReference type="Proteomes" id="UP000026915">
    <property type="component" value="Chromosome 6"/>
</dbReference>
<dbReference type="Pfam" id="PF03732">
    <property type="entry name" value="Retrotrans_gag"/>
    <property type="match status" value="1"/>
</dbReference>
<dbReference type="PANTHER" id="PTHR33223:SF11">
    <property type="entry name" value="ELEMENT PROTEIN, PUTATIVE-RELATED"/>
    <property type="match status" value="1"/>
</dbReference>
<feature type="domain" description="Retrotransposon gag" evidence="2">
    <location>
        <begin position="264"/>
        <end position="359"/>
    </location>
</feature>
<evidence type="ECO:0000313" key="4">
    <source>
        <dbReference type="Proteomes" id="UP000026915"/>
    </source>
</evidence>
<proteinExistence type="predicted"/>